<reference evidence="7 8" key="1">
    <citation type="submission" date="2020-07" db="EMBL/GenBank/DDBJ databases">
        <title>Sequencing the genomes of 1000 actinobacteria strains.</title>
        <authorList>
            <person name="Klenk H.-P."/>
        </authorList>
    </citation>
    <scope>NUCLEOTIDE SEQUENCE [LARGE SCALE GENOMIC DNA]</scope>
    <source>
        <strain evidence="7 8">DSM 104006</strain>
    </source>
</reference>
<evidence type="ECO:0000256" key="1">
    <source>
        <dbReference type="ARBA" id="ARBA00010165"/>
    </source>
</evidence>
<evidence type="ECO:0000256" key="2">
    <source>
        <dbReference type="ARBA" id="ARBA00022679"/>
    </source>
</evidence>
<protein>
    <submittedName>
        <fullName evidence="7">5-methylthioribose kinase</fullName>
        <ecNumber evidence="7">2.7.1.100</ecNumber>
    </submittedName>
</protein>
<dbReference type="InterPro" id="IPR002575">
    <property type="entry name" value="Aminoglycoside_PTrfase"/>
</dbReference>
<dbReference type="Pfam" id="PF01636">
    <property type="entry name" value="APH"/>
    <property type="match status" value="1"/>
</dbReference>
<comment type="similarity">
    <text evidence="1">Belongs to the methylthioribose kinase family.</text>
</comment>
<dbReference type="GO" id="GO:0046522">
    <property type="term" value="F:S-methyl-5-thioribose kinase activity"/>
    <property type="evidence" value="ECO:0007669"/>
    <property type="project" value="UniProtKB-EC"/>
</dbReference>
<keyword evidence="5" id="KW-0067">ATP-binding</keyword>
<dbReference type="PANTHER" id="PTHR34273">
    <property type="entry name" value="METHYLTHIORIBOSE KINASE"/>
    <property type="match status" value="1"/>
</dbReference>
<gene>
    <name evidence="7" type="ORF">HNR02_006126</name>
</gene>
<dbReference type="EC" id="2.7.1.100" evidence="7"/>
<evidence type="ECO:0000256" key="5">
    <source>
        <dbReference type="ARBA" id="ARBA00022840"/>
    </source>
</evidence>
<dbReference type="AlphaFoldDB" id="A0A853BDL7"/>
<name>A0A853BDL7_9PSEU</name>
<organism evidence="7 8">
    <name type="scientific">Amycolatopsis endophytica</name>
    <dbReference type="NCBI Taxonomy" id="860233"/>
    <lineage>
        <taxon>Bacteria</taxon>
        <taxon>Bacillati</taxon>
        <taxon>Actinomycetota</taxon>
        <taxon>Actinomycetes</taxon>
        <taxon>Pseudonocardiales</taxon>
        <taxon>Pseudonocardiaceae</taxon>
        <taxon>Amycolatopsis</taxon>
    </lineage>
</organism>
<dbReference type="Gene3D" id="3.30.200.20">
    <property type="entry name" value="Phosphorylase Kinase, domain 1"/>
    <property type="match status" value="1"/>
</dbReference>
<evidence type="ECO:0000256" key="3">
    <source>
        <dbReference type="ARBA" id="ARBA00022741"/>
    </source>
</evidence>
<accession>A0A853BDL7</accession>
<evidence type="ECO:0000313" key="7">
    <source>
        <dbReference type="EMBL" id="NYI92751.1"/>
    </source>
</evidence>
<dbReference type="RefSeq" id="WP_179777048.1">
    <property type="nucleotide sequence ID" value="NZ_JACCFK010000002.1"/>
</dbReference>
<feature type="domain" description="Aminoglycoside phosphotransferase" evidence="6">
    <location>
        <begin position="38"/>
        <end position="280"/>
    </location>
</feature>
<evidence type="ECO:0000256" key="4">
    <source>
        <dbReference type="ARBA" id="ARBA00022777"/>
    </source>
</evidence>
<dbReference type="GO" id="GO:0005524">
    <property type="term" value="F:ATP binding"/>
    <property type="evidence" value="ECO:0007669"/>
    <property type="project" value="UniProtKB-KW"/>
</dbReference>
<dbReference type="SUPFAM" id="SSF56112">
    <property type="entry name" value="Protein kinase-like (PK-like)"/>
    <property type="match status" value="1"/>
</dbReference>
<keyword evidence="8" id="KW-1185">Reference proteome</keyword>
<evidence type="ECO:0000313" key="8">
    <source>
        <dbReference type="Proteomes" id="UP000549616"/>
    </source>
</evidence>
<dbReference type="PANTHER" id="PTHR34273:SF2">
    <property type="entry name" value="METHYLTHIORIBOSE KINASE"/>
    <property type="match status" value="1"/>
</dbReference>
<keyword evidence="3" id="KW-0547">Nucleotide-binding</keyword>
<dbReference type="InterPro" id="IPR011009">
    <property type="entry name" value="Kinase-like_dom_sf"/>
</dbReference>
<comment type="caution">
    <text evidence="7">The sequence shown here is derived from an EMBL/GenBank/DDBJ whole genome shotgun (WGS) entry which is preliminary data.</text>
</comment>
<evidence type="ECO:0000259" key="6">
    <source>
        <dbReference type="Pfam" id="PF01636"/>
    </source>
</evidence>
<dbReference type="EMBL" id="JACCFK010000002">
    <property type="protein sequence ID" value="NYI92751.1"/>
    <property type="molecule type" value="Genomic_DNA"/>
</dbReference>
<proteinExistence type="inferred from homology"/>
<dbReference type="Gene3D" id="3.90.1200.10">
    <property type="match status" value="1"/>
</dbReference>
<keyword evidence="2 7" id="KW-0808">Transferase</keyword>
<dbReference type="Proteomes" id="UP000549616">
    <property type="component" value="Unassembled WGS sequence"/>
</dbReference>
<keyword evidence="4 7" id="KW-0418">Kinase</keyword>
<sequence>MTPPDGSPRQPAVVPAEEDLPTVRRLAGEVLGTDPTVISEIGNGNLNQVFRASSARDSVVIKRAVPYVHSVGRSWPLSSARVITEARAYEVHHAASPGRLPGLRGRDDDARLLAIEDIAGLDCRSWLSSDRPAPSIATAVGDYCADIVQRTSPGAMSGARWDELRAAFTDTTMRDFTDRVVFRAPFEDDPTNSWPAHLRERRSLVTDDPAILRTAAHARAVFLGRADCLLHGDLHSGSVLFDGTRTAIIDLEFAFFGPAAFDIGNFLAHLYFARARRHALGESAARRAEIDQLATEFCETVTRRLAGSGAPTGLAAEAALFAGSELLRRIVGRFAVADLVELPTAARESAERAVFSAWHNLFRSHHTVTTFTEIWHTAEGTR</sequence>